<accession>A0AAD8A7W1</accession>
<dbReference type="AlphaFoldDB" id="A0AAD8A7W1"/>
<comment type="caution">
    <text evidence="2">The sequence shown here is derived from an EMBL/GenBank/DDBJ whole genome shotgun (WGS) entry which is preliminary data.</text>
</comment>
<proteinExistence type="predicted"/>
<evidence type="ECO:0000313" key="2">
    <source>
        <dbReference type="EMBL" id="KAJ9593671.1"/>
    </source>
</evidence>
<reference evidence="2" key="2">
    <citation type="submission" date="2023-05" db="EMBL/GenBank/DDBJ databases">
        <authorList>
            <person name="Fouks B."/>
        </authorList>
    </citation>
    <scope>NUCLEOTIDE SEQUENCE</scope>
    <source>
        <strain evidence="2">Stay&amp;Tobe</strain>
        <tissue evidence="2">Testes</tissue>
    </source>
</reference>
<feature type="region of interest" description="Disordered" evidence="1">
    <location>
        <begin position="1"/>
        <end position="24"/>
    </location>
</feature>
<feature type="non-terminal residue" evidence="2">
    <location>
        <position position="52"/>
    </location>
</feature>
<dbReference type="Proteomes" id="UP001233999">
    <property type="component" value="Unassembled WGS sequence"/>
</dbReference>
<dbReference type="EMBL" id="JASPKZ010003416">
    <property type="protein sequence ID" value="KAJ9593671.1"/>
    <property type="molecule type" value="Genomic_DNA"/>
</dbReference>
<gene>
    <name evidence="2" type="ORF">L9F63_014782</name>
</gene>
<keyword evidence="3" id="KW-1185">Reference proteome</keyword>
<evidence type="ECO:0000313" key="3">
    <source>
        <dbReference type="Proteomes" id="UP001233999"/>
    </source>
</evidence>
<name>A0AAD8A7W1_DIPPU</name>
<organism evidence="2 3">
    <name type="scientific">Diploptera punctata</name>
    <name type="common">Pacific beetle cockroach</name>
    <dbReference type="NCBI Taxonomy" id="6984"/>
    <lineage>
        <taxon>Eukaryota</taxon>
        <taxon>Metazoa</taxon>
        <taxon>Ecdysozoa</taxon>
        <taxon>Arthropoda</taxon>
        <taxon>Hexapoda</taxon>
        <taxon>Insecta</taxon>
        <taxon>Pterygota</taxon>
        <taxon>Neoptera</taxon>
        <taxon>Polyneoptera</taxon>
        <taxon>Dictyoptera</taxon>
        <taxon>Blattodea</taxon>
        <taxon>Blaberoidea</taxon>
        <taxon>Blaberidae</taxon>
        <taxon>Diplopterinae</taxon>
        <taxon>Diploptera</taxon>
    </lineage>
</organism>
<reference evidence="2" key="1">
    <citation type="journal article" date="2023" name="IScience">
        <title>Live-bearing cockroach genome reveals convergent evolutionary mechanisms linked to viviparity in insects and beyond.</title>
        <authorList>
            <person name="Fouks B."/>
            <person name="Harrison M.C."/>
            <person name="Mikhailova A.A."/>
            <person name="Marchal E."/>
            <person name="English S."/>
            <person name="Carruthers M."/>
            <person name="Jennings E.C."/>
            <person name="Chiamaka E.L."/>
            <person name="Frigard R.A."/>
            <person name="Pippel M."/>
            <person name="Attardo G.M."/>
            <person name="Benoit J.B."/>
            <person name="Bornberg-Bauer E."/>
            <person name="Tobe S.S."/>
        </authorList>
    </citation>
    <scope>NUCLEOTIDE SEQUENCE</scope>
    <source>
        <strain evidence="2">Stay&amp;Tobe</strain>
    </source>
</reference>
<evidence type="ECO:0000256" key="1">
    <source>
        <dbReference type="SAM" id="MobiDB-lite"/>
    </source>
</evidence>
<sequence>GLEKKPSSGGTTNLLPPSFLGDPQQCVTAPEGTDVTITVELAPTGGAPTAIS</sequence>
<feature type="non-terminal residue" evidence="2">
    <location>
        <position position="1"/>
    </location>
</feature>
<protein>
    <submittedName>
        <fullName evidence="2">Uncharacterized protein</fullName>
    </submittedName>
</protein>